<keyword evidence="4" id="KW-0012">Acyltransferase</keyword>
<feature type="domain" description="CN hydrolase" evidence="3">
    <location>
        <begin position="7"/>
        <end position="254"/>
    </location>
</feature>
<dbReference type="EMBL" id="CP000301">
    <property type="protein sequence ID" value="ABD86093.1"/>
    <property type="molecule type" value="Genomic_DNA"/>
</dbReference>
<keyword evidence="4" id="KW-0808">Transferase</keyword>
<dbReference type="PANTHER" id="PTHR23088">
    <property type="entry name" value="NITRILASE-RELATED"/>
    <property type="match status" value="1"/>
</dbReference>
<dbReference type="RefSeq" id="WP_011471001.1">
    <property type="nucleotide sequence ID" value="NC_007925.1"/>
</dbReference>
<dbReference type="InterPro" id="IPR003010">
    <property type="entry name" value="C-N_Hydrolase"/>
</dbReference>
<reference evidence="4" key="1">
    <citation type="submission" date="2006-03" db="EMBL/GenBank/DDBJ databases">
        <title>Complete sequence of Rhodopseudomonas palustris BisB18.</title>
        <authorList>
            <consortium name="US DOE Joint Genome Institute"/>
            <person name="Copeland A."/>
            <person name="Lucas S."/>
            <person name="Lapidus A."/>
            <person name="Barry K."/>
            <person name="Detter J.C."/>
            <person name="Glavina del Rio T."/>
            <person name="Hammon N."/>
            <person name="Israni S."/>
            <person name="Dalin E."/>
            <person name="Tice H."/>
            <person name="Pitluck S."/>
            <person name="Chain P."/>
            <person name="Malfatti S."/>
            <person name="Shin M."/>
            <person name="Vergez L."/>
            <person name="Schmutz J."/>
            <person name="Larimer F."/>
            <person name="Land M."/>
            <person name="Hauser L."/>
            <person name="Pelletier D.A."/>
            <person name="Kyrpides N."/>
            <person name="Anderson I."/>
            <person name="Oda Y."/>
            <person name="Harwood C.S."/>
            <person name="Richardson P."/>
        </authorList>
    </citation>
    <scope>NUCLEOTIDE SEQUENCE [LARGE SCALE GENOMIC DNA]</scope>
    <source>
        <strain evidence="4">BisB18</strain>
    </source>
</reference>
<dbReference type="CDD" id="cd07572">
    <property type="entry name" value="nit"/>
    <property type="match status" value="1"/>
</dbReference>
<dbReference type="Pfam" id="PF00795">
    <property type="entry name" value="CN_hydrolase"/>
    <property type="match status" value="1"/>
</dbReference>
<dbReference type="eggNOG" id="COG0388">
    <property type="taxonomic scope" value="Bacteria"/>
</dbReference>
<dbReference type="HOGENOM" id="CLU_030130_1_2_5"/>
<dbReference type="PROSITE" id="PS01227">
    <property type="entry name" value="UPF0012"/>
    <property type="match status" value="1"/>
</dbReference>
<gene>
    <name evidence="4" type="ordered locus">RPC_0518</name>
</gene>
<name>Q21BZ3_RHOPB</name>
<proteinExistence type="inferred from homology"/>
<sequence>MSAAGTFTAAMVQLRTGLLPQPNLAAASALIREAAAAGADYVLTPEVSNMMQPNRAALFEQLAFQDDDLSLKAYRELAKALNIHLHIGSLAVKATPDRAANRSFLIDPQGAILASYDKIHMFDIDLENGESYRESANYQPGETAVISDLPWGRIGLTICYDVRFPALYRALADAGAAFISVPAAFTKTTGEAHWHTLLRARAIENGCFIFAAAQGGLHDNGRSTFGHSLIIDPWGVVLAEGGTEPGFIITEIDPGKVTKARSAIPSLQHGRRFGLADPKTNPEHLHLVRGTV</sequence>
<dbReference type="InterPro" id="IPR036526">
    <property type="entry name" value="C-N_Hydrolase_sf"/>
</dbReference>
<dbReference type="InterPro" id="IPR001110">
    <property type="entry name" value="UPF0012_CS"/>
</dbReference>
<dbReference type="PROSITE" id="PS50263">
    <property type="entry name" value="CN_HYDROLASE"/>
    <property type="match status" value="1"/>
</dbReference>
<dbReference type="InterPro" id="IPR045254">
    <property type="entry name" value="Nit1/2_C-N_Hydrolase"/>
</dbReference>
<dbReference type="Gene3D" id="3.60.110.10">
    <property type="entry name" value="Carbon-nitrogen hydrolase"/>
    <property type="match status" value="1"/>
</dbReference>
<dbReference type="GO" id="GO:0016746">
    <property type="term" value="F:acyltransferase activity"/>
    <property type="evidence" value="ECO:0007669"/>
    <property type="project" value="UniProtKB-KW"/>
</dbReference>
<evidence type="ECO:0000256" key="1">
    <source>
        <dbReference type="ARBA" id="ARBA00010613"/>
    </source>
</evidence>
<evidence type="ECO:0000259" key="3">
    <source>
        <dbReference type="PROSITE" id="PS50263"/>
    </source>
</evidence>
<protein>
    <submittedName>
        <fullName evidence="4">Nitrilase/cyanide hydratase and apolipoprotein N-acyltransferase</fullName>
    </submittedName>
</protein>
<dbReference type="PANTHER" id="PTHR23088:SF27">
    <property type="entry name" value="DEAMINATED GLUTATHIONE AMIDASE"/>
    <property type="match status" value="1"/>
</dbReference>
<keyword evidence="4" id="KW-0449">Lipoprotein</keyword>
<dbReference type="GO" id="GO:0016811">
    <property type="term" value="F:hydrolase activity, acting on carbon-nitrogen (but not peptide) bonds, in linear amides"/>
    <property type="evidence" value="ECO:0007669"/>
    <property type="project" value="InterPro"/>
</dbReference>
<evidence type="ECO:0000313" key="4">
    <source>
        <dbReference type="EMBL" id="ABD86093.1"/>
    </source>
</evidence>
<comment type="similarity">
    <text evidence="1">Belongs to the carbon-nitrogen hydrolase superfamily. NIT1/NIT2 family.</text>
</comment>
<evidence type="ECO:0000256" key="2">
    <source>
        <dbReference type="ARBA" id="ARBA00022801"/>
    </source>
</evidence>
<keyword evidence="2" id="KW-0378">Hydrolase</keyword>
<dbReference type="KEGG" id="rpc:RPC_0518"/>
<organism evidence="4">
    <name type="scientific">Rhodopseudomonas palustris (strain BisB18)</name>
    <dbReference type="NCBI Taxonomy" id="316056"/>
    <lineage>
        <taxon>Bacteria</taxon>
        <taxon>Pseudomonadati</taxon>
        <taxon>Pseudomonadota</taxon>
        <taxon>Alphaproteobacteria</taxon>
        <taxon>Hyphomicrobiales</taxon>
        <taxon>Nitrobacteraceae</taxon>
        <taxon>Rhodopseudomonas</taxon>
    </lineage>
</organism>
<dbReference type="STRING" id="316056.RPC_0518"/>
<dbReference type="OrthoDB" id="9811121at2"/>
<accession>Q21BZ3</accession>
<dbReference type="SUPFAM" id="SSF56317">
    <property type="entry name" value="Carbon-nitrogen hydrolase"/>
    <property type="match status" value="1"/>
</dbReference>
<dbReference type="AlphaFoldDB" id="Q21BZ3"/>